<keyword evidence="4 7" id="KW-0808">Transferase</keyword>
<keyword evidence="3" id="KW-0816">Tricarboxylic acid cycle</keyword>
<dbReference type="Proteomes" id="UP000281028">
    <property type="component" value="Unassembled WGS sequence"/>
</dbReference>
<dbReference type="GO" id="GO:0019679">
    <property type="term" value="P:propionate metabolic process, methylcitrate cycle"/>
    <property type="evidence" value="ECO:0007669"/>
    <property type="project" value="TreeGrafter"/>
</dbReference>
<comment type="caution">
    <text evidence="9">The sequence shown here is derived from an EMBL/GenBank/DDBJ whole genome shotgun (WGS) entry which is preliminary data.</text>
</comment>
<dbReference type="GO" id="GO:0005975">
    <property type="term" value="P:carbohydrate metabolic process"/>
    <property type="evidence" value="ECO:0007669"/>
    <property type="project" value="TreeGrafter"/>
</dbReference>
<dbReference type="PIRSF" id="PIRSF001369">
    <property type="entry name" value="Citrate_synth"/>
    <property type="match status" value="1"/>
</dbReference>
<comment type="pathway">
    <text evidence="1">Carbohydrate metabolism; tricarboxylic acid cycle; isocitrate from oxaloacetate: step 1/2.</text>
</comment>
<dbReference type="Gene3D" id="1.10.580.10">
    <property type="entry name" value="Citrate Synthase, domain 1"/>
    <property type="match status" value="1"/>
</dbReference>
<evidence type="ECO:0000256" key="1">
    <source>
        <dbReference type="ARBA" id="ARBA00004751"/>
    </source>
</evidence>
<dbReference type="InterPro" id="IPR019810">
    <property type="entry name" value="Citrate_synthase_AS"/>
</dbReference>
<evidence type="ECO:0000256" key="5">
    <source>
        <dbReference type="ARBA" id="ARBA00049052"/>
    </source>
</evidence>
<evidence type="ECO:0000256" key="4">
    <source>
        <dbReference type="ARBA" id="ARBA00022679"/>
    </source>
</evidence>
<proteinExistence type="inferred from homology"/>
<dbReference type="NCBIfam" id="TIGR01800">
    <property type="entry name" value="cit_synth_II"/>
    <property type="match status" value="1"/>
</dbReference>
<evidence type="ECO:0000256" key="7">
    <source>
        <dbReference type="PIRNR" id="PIRNR001369"/>
    </source>
</evidence>
<comment type="catalytic activity">
    <reaction evidence="6">
        <text>oxaloacetate + acetyl-CoA + H2O = citrate + CoA + H(+)</text>
        <dbReference type="Rhea" id="RHEA:16845"/>
        <dbReference type="ChEBI" id="CHEBI:15377"/>
        <dbReference type="ChEBI" id="CHEBI:15378"/>
        <dbReference type="ChEBI" id="CHEBI:16452"/>
        <dbReference type="ChEBI" id="CHEBI:16947"/>
        <dbReference type="ChEBI" id="CHEBI:57287"/>
        <dbReference type="ChEBI" id="CHEBI:57288"/>
        <dbReference type="EC" id="2.3.3.16"/>
    </reaction>
</comment>
<dbReference type="InterPro" id="IPR024176">
    <property type="entry name" value="Citrate_synthase_bac-typ"/>
</dbReference>
<dbReference type="GO" id="GO:0005737">
    <property type="term" value="C:cytoplasm"/>
    <property type="evidence" value="ECO:0007669"/>
    <property type="project" value="InterPro"/>
</dbReference>
<dbReference type="NCBIfam" id="NF009006">
    <property type="entry name" value="PRK12351.1"/>
    <property type="match status" value="1"/>
</dbReference>
<dbReference type="OrthoDB" id="9800864at2"/>
<dbReference type="EMBL" id="RIAR02000001">
    <property type="protein sequence ID" value="NSL87139.1"/>
    <property type="molecule type" value="Genomic_DNA"/>
</dbReference>
<dbReference type="PROSITE" id="PS00480">
    <property type="entry name" value="CITRATE_SYNTHASE"/>
    <property type="match status" value="1"/>
</dbReference>
<dbReference type="GO" id="GO:0050440">
    <property type="term" value="F:2-methylcitrate synthase activity"/>
    <property type="evidence" value="ECO:0007669"/>
    <property type="project" value="UniProtKB-EC"/>
</dbReference>
<dbReference type="InterPro" id="IPR016142">
    <property type="entry name" value="Citrate_synth-like_lrg_a-sub"/>
</dbReference>
<evidence type="ECO:0000256" key="3">
    <source>
        <dbReference type="ARBA" id="ARBA00022532"/>
    </source>
</evidence>
<dbReference type="AlphaFoldDB" id="A0A3S1CZT5"/>
<dbReference type="InterPro" id="IPR016143">
    <property type="entry name" value="Citrate_synth-like_sm_a-sub"/>
</dbReference>
<dbReference type="GO" id="GO:0006099">
    <property type="term" value="P:tricarboxylic acid cycle"/>
    <property type="evidence" value="ECO:0007669"/>
    <property type="project" value="UniProtKB-KW"/>
</dbReference>
<keyword evidence="10" id="KW-1185">Reference proteome</keyword>
<evidence type="ECO:0000256" key="2">
    <source>
        <dbReference type="ARBA" id="ARBA00010566"/>
    </source>
</evidence>
<dbReference type="Pfam" id="PF00285">
    <property type="entry name" value="Citrate_synt"/>
    <property type="match status" value="1"/>
</dbReference>
<comment type="similarity">
    <text evidence="2 7 8">Belongs to the citrate synthase family.</text>
</comment>
<dbReference type="PANTHER" id="PTHR11739:SF25">
    <property type="entry name" value="CITRATE SYNTHASE-RELATED PROTEIN DDB_G0287281"/>
    <property type="match status" value="1"/>
</dbReference>
<sequence>MDSNNEPAFKPKKNVALSGVAAGNTALCSVGKSGNDLHYRGYNILDLAENAQFEEVAYLLIYGNLPTQPQLNTYRAKLKSLRGLPHSVKSILRNIPAAAHPMDVMRSTVSAIGSIQPEKDDHNIAGARDIADKLLASFSSALLYWYHYTHNGKEIDVETDDDTIGGHFLHLLHGRKPSESWIRAMQISLNLYAEHEFNASTFTSRVIAGTGSDFYSAITGAIGALRGPKHGGANEVAFDIQSRYNSADEAESDIRKRLQNKEVIIGFGHPVYTISDPRNVVIKKVAERLSVEAGDTLLYEIAERLETVMWSEKKMFPNLDWFSAVSYHLIGVPTLMFTPLFVISRVTGWSAHIIEQRQDGKIIRPSANYIGPDNKEFVPIINRK</sequence>
<organism evidence="9 10">
    <name type="scientific">Chitinophaga solisilvae</name>
    <dbReference type="NCBI Taxonomy" id="1233460"/>
    <lineage>
        <taxon>Bacteria</taxon>
        <taxon>Pseudomonadati</taxon>
        <taxon>Bacteroidota</taxon>
        <taxon>Chitinophagia</taxon>
        <taxon>Chitinophagales</taxon>
        <taxon>Chitinophagaceae</taxon>
        <taxon>Chitinophaga</taxon>
    </lineage>
</organism>
<dbReference type="InterPro" id="IPR036969">
    <property type="entry name" value="Citrate_synthase_sf"/>
</dbReference>
<evidence type="ECO:0000313" key="10">
    <source>
        <dbReference type="Proteomes" id="UP000281028"/>
    </source>
</evidence>
<dbReference type="PANTHER" id="PTHR11739">
    <property type="entry name" value="CITRATE SYNTHASE"/>
    <property type="match status" value="1"/>
</dbReference>
<keyword evidence="9" id="KW-0012">Acyltransferase</keyword>
<evidence type="ECO:0000256" key="6">
    <source>
        <dbReference type="ARBA" id="ARBA00049288"/>
    </source>
</evidence>
<protein>
    <recommendedName>
        <fullName evidence="7">Citrate synthase</fullName>
    </recommendedName>
</protein>
<comment type="catalytic activity">
    <reaction evidence="5">
        <text>propanoyl-CoA + oxaloacetate + H2O = (2S,3S)-2-methylcitrate + CoA + H(+)</text>
        <dbReference type="Rhea" id="RHEA:23780"/>
        <dbReference type="ChEBI" id="CHEBI:15377"/>
        <dbReference type="ChEBI" id="CHEBI:15378"/>
        <dbReference type="ChEBI" id="CHEBI:16452"/>
        <dbReference type="ChEBI" id="CHEBI:57287"/>
        <dbReference type="ChEBI" id="CHEBI:57392"/>
        <dbReference type="ChEBI" id="CHEBI:58853"/>
        <dbReference type="EC" id="2.3.3.5"/>
    </reaction>
</comment>
<evidence type="ECO:0000256" key="8">
    <source>
        <dbReference type="RuleBase" id="RU003406"/>
    </source>
</evidence>
<dbReference type="InterPro" id="IPR002020">
    <property type="entry name" value="Citrate_synthase"/>
</dbReference>
<dbReference type="Gene3D" id="1.10.230.10">
    <property type="entry name" value="Cytochrome P450-Terp, domain 2"/>
    <property type="match status" value="1"/>
</dbReference>
<dbReference type="GO" id="GO:0036440">
    <property type="term" value="F:citrate synthase activity"/>
    <property type="evidence" value="ECO:0007669"/>
    <property type="project" value="UniProtKB-EC"/>
</dbReference>
<dbReference type="InterPro" id="IPR011278">
    <property type="entry name" value="2-MeCitrate/Citrate_synth_II"/>
</dbReference>
<dbReference type="PRINTS" id="PR00143">
    <property type="entry name" value="CITRTSNTHASE"/>
</dbReference>
<evidence type="ECO:0000313" key="9">
    <source>
        <dbReference type="EMBL" id="NSL87139.1"/>
    </source>
</evidence>
<reference evidence="9" key="1">
    <citation type="submission" date="2020-05" db="EMBL/GenBank/DDBJ databases">
        <title>Chitinophaga laudate sp. nov., isolated from a tropical peat swamp.</title>
        <authorList>
            <person name="Goh C.B.S."/>
            <person name="Lee M.S."/>
            <person name="Parimannan S."/>
            <person name="Pasbakhsh P."/>
            <person name="Yule C.M."/>
            <person name="Rajandas H."/>
            <person name="Loke S."/>
            <person name="Croft L."/>
            <person name="Tan J.B.L."/>
        </authorList>
    </citation>
    <scope>NUCLEOTIDE SEQUENCE</scope>
    <source>
        <strain evidence="9">Mgbs1</strain>
    </source>
</reference>
<gene>
    <name evidence="9" type="primary">prpC</name>
    <name evidence="9" type="ORF">ECE50_009880</name>
</gene>
<dbReference type="SUPFAM" id="SSF48256">
    <property type="entry name" value="Citrate synthase"/>
    <property type="match status" value="1"/>
</dbReference>
<accession>A0A3S1CZT5</accession>
<dbReference type="FunFam" id="1.10.230.10:FF:000003">
    <property type="entry name" value="Citrate synthase"/>
    <property type="match status" value="1"/>
</dbReference>
<name>A0A3S1CZT5_9BACT</name>